<reference evidence="1 2" key="1">
    <citation type="submission" date="2013-11" db="EMBL/GenBank/DDBJ databases">
        <title>Draft genome sequence and annotation of the entomopathogenic bacterium, Xenorhabdus cabanillasi strain JM26.</title>
        <authorList>
            <person name="Gualtieri M."/>
            <person name="Ogier J.C."/>
            <person name="Pages S."/>
            <person name="Givaudan A."/>
            <person name="Gaudriault S."/>
        </authorList>
    </citation>
    <scope>NUCLEOTIDE SEQUENCE [LARGE SCALE GENOMIC DNA]</scope>
    <source>
        <strain evidence="1 2">JM26</strain>
    </source>
</reference>
<dbReference type="EMBL" id="CBXE010000022">
    <property type="protein sequence ID" value="CDL79570.1"/>
    <property type="molecule type" value="Genomic_DNA"/>
</dbReference>
<organism evidence="1 2">
    <name type="scientific">Xenorhabdus cabanillasii JM26</name>
    <dbReference type="NCBI Taxonomy" id="1427517"/>
    <lineage>
        <taxon>Bacteria</taxon>
        <taxon>Pseudomonadati</taxon>
        <taxon>Pseudomonadota</taxon>
        <taxon>Gammaproteobacteria</taxon>
        <taxon>Enterobacterales</taxon>
        <taxon>Morganellaceae</taxon>
        <taxon>Xenorhabdus</taxon>
    </lineage>
</organism>
<evidence type="ECO:0000313" key="1">
    <source>
        <dbReference type="EMBL" id="CDL79570.1"/>
    </source>
</evidence>
<protein>
    <submittedName>
        <fullName evidence="1">Uncharacterized protein</fullName>
    </submittedName>
</protein>
<gene>
    <name evidence="1" type="ORF">XCR1_1180001</name>
</gene>
<sequence length="81" mass="9253">MIILLCSDGFNIHCLLQIYAVSTYGIVLFMRTDKFNVHPTCGVKDGNYQAVIVSLNVKYHAIIFQDVRIAVLSFNISWRFP</sequence>
<name>W1IQS6_9GAMM</name>
<comment type="caution">
    <text evidence="1">The sequence shown here is derived from an EMBL/GenBank/DDBJ whole genome shotgun (WGS) entry which is preliminary data.</text>
</comment>
<evidence type="ECO:0000313" key="2">
    <source>
        <dbReference type="Proteomes" id="UP000019197"/>
    </source>
</evidence>
<accession>W1IQS6</accession>
<dbReference type="Proteomes" id="UP000019197">
    <property type="component" value="Unassembled WGS sequence"/>
</dbReference>
<dbReference type="AlphaFoldDB" id="W1IQS6"/>
<proteinExistence type="predicted"/>